<evidence type="ECO:0000256" key="2">
    <source>
        <dbReference type="ARBA" id="ARBA00022692"/>
    </source>
</evidence>
<gene>
    <name evidence="6" type="ORF">CB5_LOCUS28741</name>
</gene>
<sequence length="183" mass="20547">MDLLENPLNPNKRLKEEFVSNLTGSSLLEIAALSTVVPVLIVLRKWSSFSRANVYARKGTAKKDDDVTLCRKDWLSCMVALIVDYFCVILPILLIFTVLSEWAYICTIVLILVLSFAIIVKRSGFHYKAGSQHSSTRTVISSYRVSVVVVTCLCILAVDFKIYPRRYAKTETYGTGLSLIDDI</sequence>
<dbReference type="GO" id="GO:0032216">
    <property type="term" value="F:glucosaminyl-phosphatidylinositol O-acyltransferase activity"/>
    <property type="evidence" value="ECO:0007669"/>
    <property type="project" value="TreeGrafter"/>
</dbReference>
<organism evidence="6">
    <name type="scientific">Ananas comosus var. bracteatus</name>
    <name type="common">red pineapple</name>
    <dbReference type="NCBI Taxonomy" id="296719"/>
    <lineage>
        <taxon>Eukaryota</taxon>
        <taxon>Viridiplantae</taxon>
        <taxon>Streptophyta</taxon>
        <taxon>Embryophyta</taxon>
        <taxon>Tracheophyta</taxon>
        <taxon>Spermatophyta</taxon>
        <taxon>Magnoliopsida</taxon>
        <taxon>Liliopsida</taxon>
        <taxon>Poales</taxon>
        <taxon>Bromeliaceae</taxon>
        <taxon>Bromelioideae</taxon>
        <taxon>Ananas</taxon>
    </lineage>
</organism>
<keyword evidence="3 5" id="KW-1133">Transmembrane helix</keyword>
<dbReference type="EMBL" id="CAJEUB010000003">
    <property type="protein sequence ID" value="CAD1845530.1"/>
    <property type="molecule type" value="Genomic_DNA"/>
</dbReference>
<dbReference type="GO" id="GO:0016020">
    <property type="term" value="C:membrane"/>
    <property type="evidence" value="ECO:0007669"/>
    <property type="project" value="UniProtKB-SubCell"/>
</dbReference>
<comment type="subcellular location">
    <subcellularLocation>
        <location evidence="1">Membrane</location>
        <topology evidence="1">Multi-pass membrane protein</topology>
    </subcellularLocation>
</comment>
<protein>
    <submittedName>
        <fullName evidence="6">Uncharacterized protein</fullName>
    </submittedName>
</protein>
<feature type="transmembrane region" description="Helical" evidence="5">
    <location>
        <begin position="102"/>
        <end position="120"/>
    </location>
</feature>
<keyword evidence="2 5" id="KW-0812">Transmembrane</keyword>
<name>A0A6V7QQM5_ANACO</name>
<dbReference type="Pfam" id="PF06423">
    <property type="entry name" value="GWT1"/>
    <property type="match status" value="1"/>
</dbReference>
<evidence type="ECO:0000256" key="1">
    <source>
        <dbReference type="ARBA" id="ARBA00004141"/>
    </source>
</evidence>
<evidence type="ECO:0000313" key="6">
    <source>
        <dbReference type="EMBL" id="CAD1845530.1"/>
    </source>
</evidence>
<accession>A0A6V7QQM5</accession>
<dbReference type="PANTHER" id="PTHR20661">
    <property type="entry name" value="PHOSPHATIDYLINOSITOL-GLYCAN BIOSYNTHESIS CLASS W PROTEIN"/>
    <property type="match status" value="1"/>
</dbReference>
<dbReference type="GO" id="GO:0005783">
    <property type="term" value="C:endoplasmic reticulum"/>
    <property type="evidence" value="ECO:0007669"/>
    <property type="project" value="TreeGrafter"/>
</dbReference>
<dbReference type="PANTHER" id="PTHR20661:SF0">
    <property type="entry name" value="PHOSPHATIDYLINOSITOL-GLYCAN BIOSYNTHESIS CLASS W PROTEIN"/>
    <property type="match status" value="1"/>
</dbReference>
<evidence type="ECO:0000256" key="3">
    <source>
        <dbReference type="ARBA" id="ARBA00022989"/>
    </source>
</evidence>
<dbReference type="InterPro" id="IPR009447">
    <property type="entry name" value="PIGW/GWT1"/>
</dbReference>
<feature type="transmembrane region" description="Helical" evidence="5">
    <location>
        <begin position="141"/>
        <end position="163"/>
    </location>
</feature>
<reference evidence="6" key="1">
    <citation type="submission" date="2020-07" db="EMBL/GenBank/DDBJ databases">
        <authorList>
            <person name="Lin J."/>
        </authorList>
    </citation>
    <scope>NUCLEOTIDE SEQUENCE</scope>
</reference>
<evidence type="ECO:0000256" key="4">
    <source>
        <dbReference type="ARBA" id="ARBA00023136"/>
    </source>
</evidence>
<dbReference type="GO" id="GO:0006506">
    <property type="term" value="P:GPI anchor biosynthetic process"/>
    <property type="evidence" value="ECO:0007669"/>
    <property type="project" value="InterPro"/>
</dbReference>
<keyword evidence="4 5" id="KW-0472">Membrane</keyword>
<feature type="transmembrane region" description="Helical" evidence="5">
    <location>
        <begin position="74"/>
        <end position="96"/>
    </location>
</feature>
<dbReference type="GO" id="GO:0072659">
    <property type="term" value="P:protein localization to plasma membrane"/>
    <property type="evidence" value="ECO:0007669"/>
    <property type="project" value="TreeGrafter"/>
</dbReference>
<feature type="transmembrane region" description="Helical" evidence="5">
    <location>
        <begin position="20"/>
        <end position="43"/>
    </location>
</feature>
<evidence type="ECO:0000256" key="5">
    <source>
        <dbReference type="SAM" id="Phobius"/>
    </source>
</evidence>
<proteinExistence type="predicted"/>
<dbReference type="AlphaFoldDB" id="A0A6V7QQM5"/>